<name>A0A915HU39_ROMCU</name>
<evidence type="ECO:0000313" key="2">
    <source>
        <dbReference type="WBParaSite" id="nRc.2.0.1.t04917-RA"/>
    </source>
</evidence>
<dbReference type="AlphaFoldDB" id="A0A915HU39"/>
<reference evidence="2" key="1">
    <citation type="submission" date="2022-11" db="UniProtKB">
        <authorList>
            <consortium name="WormBaseParasite"/>
        </authorList>
    </citation>
    <scope>IDENTIFICATION</scope>
</reference>
<accession>A0A915HU39</accession>
<dbReference type="Proteomes" id="UP000887565">
    <property type="component" value="Unplaced"/>
</dbReference>
<evidence type="ECO:0000313" key="1">
    <source>
        <dbReference type="Proteomes" id="UP000887565"/>
    </source>
</evidence>
<keyword evidence="1" id="KW-1185">Reference proteome</keyword>
<proteinExistence type="predicted"/>
<organism evidence="1 2">
    <name type="scientific">Romanomermis culicivorax</name>
    <name type="common">Nematode worm</name>
    <dbReference type="NCBI Taxonomy" id="13658"/>
    <lineage>
        <taxon>Eukaryota</taxon>
        <taxon>Metazoa</taxon>
        <taxon>Ecdysozoa</taxon>
        <taxon>Nematoda</taxon>
        <taxon>Enoplea</taxon>
        <taxon>Dorylaimia</taxon>
        <taxon>Mermithida</taxon>
        <taxon>Mermithoidea</taxon>
        <taxon>Mermithidae</taxon>
        <taxon>Romanomermis</taxon>
    </lineage>
</organism>
<dbReference type="WBParaSite" id="nRc.2.0.1.t04917-RA">
    <property type="protein sequence ID" value="nRc.2.0.1.t04917-RA"/>
    <property type="gene ID" value="nRc.2.0.1.g04917"/>
</dbReference>
<sequence length="87" mass="9689">MTVFNAHQLPEYLKCPQKQDKSAFNCTSHFGTDDFVTPKNSTVCMQNSSDAKVDFPDPLDPTMANVERAGTAKFKFFSSDVSFDSLL</sequence>
<protein>
    <submittedName>
        <fullName evidence="2">AGC-kinase C-terminal domain-containing protein</fullName>
    </submittedName>
</protein>